<keyword evidence="1" id="KW-0472">Membrane</keyword>
<protein>
    <submittedName>
        <fullName evidence="2">Uncharacterized protein</fullName>
    </submittedName>
</protein>
<proteinExistence type="predicted"/>
<keyword evidence="3" id="KW-1185">Reference proteome</keyword>
<keyword evidence="1" id="KW-0812">Transmembrane</keyword>
<evidence type="ECO:0000313" key="2">
    <source>
        <dbReference type="EMBL" id="TWT85635.1"/>
    </source>
</evidence>
<sequence>MLLGSALLLVGGALRTQSNMVTAGLLFLSMGTIFSANLFRRMIGVRVAIILLAVLGVYCALTT</sequence>
<dbReference type="EMBL" id="SJPO01000001">
    <property type="protein sequence ID" value="TWT85635.1"/>
    <property type="molecule type" value="Genomic_DNA"/>
</dbReference>
<evidence type="ECO:0000313" key="3">
    <source>
        <dbReference type="Proteomes" id="UP000318478"/>
    </source>
</evidence>
<dbReference type="AlphaFoldDB" id="A0A5C5ZEQ3"/>
<feature type="transmembrane region" description="Helical" evidence="1">
    <location>
        <begin position="39"/>
        <end position="61"/>
    </location>
</feature>
<name>A0A5C5ZEQ3_9BACT</name>
<keyword evidence="1" id="KW-1133">Transmembrane helix</keyword>
<accession>A0A5C5ZEQ3</accession>
<gene>
    <name evidence="2" type="ORF">Pla123a_04420</name>
</gene>
<evidence type="ECO:0000256" key="1">
    <source>
        <dbReference type="SAM" id="Phobius"/>
    </source>
</evidence>
<reference evidence="2 3" key="1">
    <citation type="submission" date="2019-02" db="EMBL/GenBank/DDBJ databases">
        <title>Deep-cultivation of Planctomycetes and their phenomic and genomic characterization uncovers novel biology.</title>
        <authorList>
            <person name="Wiegand S."/>
            <person name="Jogler M."/>
            <person name="Boedeker C."/>
            <person name="Pinto D."/>
            <person name="Vollmers J."/>
            <person name="Rivas-Marin E."/>
            <person name="Kohn T."/>
            <person name="Peeters S.H."/>
            <person name="Heuer A."/>
            <person name="Rast P."/>
            <person name="Oberbeckmann S."/>
            <person name="Bunk B."/>
            <person name="Jeske O."/>
            <person name="Meyerdierks A."/>
            <person name="Storesund J.E."/>
            <person name="Kallscheuer N."/>
            <person name="Luecker S."/>
            <person name="Lage O.M."/>
            <person name="Pohl T."/>
            <person name="Merkel B.J."/>
            <person name="Hornburger P."/>
            <person name="Mueller R.-W."/>
            <person name="Bruemmer F."/>
            <person name="Labrenz M."/>
            <person name="Spormann A.M."/>
            <person name="Op Den Camp H."/>
            <person name="Overmann J."/>
            <person name="Amann R."/>
            <person name="Jetten M.S.M."/>
            <person name="Mascher T."/>
            <person name="Medema M.H."/>
            <person name="Devos D.P."/>
            <person name="Kaster A.-K."/>
            <person name="Ovreas L."/>
            <person name="Rohde M."/>
            <person name="Galperin M.Y."/>
            <person name="Jogler C."/>
        </authorList>
    </citation>
    <scope>NUCLEOTIDE SEQUENCE [LARGE SCALE GENOMIC DNA]</scope>
    <source>
        <strain evidence="2 3">Pla123a</strain>
    </source>
</reference>
<organism evidence="2 3">
    <name type="scientific">Posidoniimonas polymericola</name>
    <dbReference type="NCBI Taxonomy" id="2528002"/>
    <lineage>
        <taxon>Bacteria</taxon>
        <taxon>Pseudomonadati</taxon>
        <taxon>Planctomycetota</taxon>
        <taxon>Planctomycetia</taxon>
        <taxon>Pirellulales</taxon>
        <taxon>Lacipirellulaceae</taxon>
        <taxon>Posidoniimonas</taxon>
    </lineage>
</organism>
<dbReference type="Proteomes" id="UP000318478">
    <property type="component" value="Unassembled WGS sequence"/>
</dbReference>
<comment type="caution">
    <text evidence="2">The sequence shown here is derived from an EMBL/GenBank/DDBJ whole genome shotgun (WGS) entry which is preliminary data.</text>
</comment>